<reference evidence="10 11" key="1">
    <citation type="submission" date="2018-06" db="EMBL/GenBank/DDBJ databases">
        <authorList>
            <consortium name="Pathogen Informatics"/>
            <person name="Doyle S."/>
        </authorList>
    </citation>
    <scope>NUCLEOTIDE SEQUENCE [LARGE SCALE GENOMIC DNA]</scope>
    <source>
        <strain evidence="10 11">NCTC10717</strain>
    </source>
</reference>
<dbReference type="AlphaFoldDB" id="A0A380MLR7"/>
<dbReference type="NCBIfam" id="NF033858">
    <property type="entry name" value="ABC2_perm_RbbA"/>
    <property type="match status" value="1"/>
</dbReference>
<gene>
    <name evidence="10" type="primary">ybhF</name>
    <name evidence="10" type="ORF">NCTC10717_00721</name>
</gene>
<dbReference type="RefSeq" id="WP_172459396.1">
    <property type="nucleotide sequence ID" value="NZ_UHIA01000003.1"/>
</dbReference>
<evidence type="ECO:0000256" key="6">
    <source>
        <dbReference type="ARBA" id="ARBA00023136"/>
    </source>
</evidence>
<evidence type="ECO:0000256" key="2">
    <source>
        <dbReference type="ARBA" id="ARBA00022692"/>
    </source>
</evidence>
<keyword evidence="3" id="KW-0547">Nucleotide-binding</keyword>
<dbReference type="EMBL" id="UHIA01000003">
    <property type="protein sequence ID" value="SUO92752.1"/>
    <property type="molecule type" value="Genomic_DNA"/>
</dbReference>
<dbReference type="Gene3D" id="3.40.50.300">
    <property type="entry name" value="P-loop containing nucleotide triphosphate hydrolases"/>
    <property type="match status" value="2"/>
</dbReference>
<proteinExistence type="predicted"/>
<dbReference type="GO" id="GO:0016887">
    <property type="term" value="F:ATP hydrolysis activity"/>
    <property type="evidence" value="ECO:0007669"/>
    <property type="project" value="InterPro"/>
</dbReference>
<keyword evidence="6 7" id="KW-0472">Membrane</keyword>
<name>A0A380MLR7_9GAMM</name>
<evidence type="ECO:0000259" key="9">
    <source>
        <dbReference type="PROSITE" id="PS51012"/>
    </source>
</evidence>
<dbReference type="GO" id="GO:0140359">
    <property type="term" value="F:ABC-type transporter activity"/>
    <property type="evidence" value="ECO:0007669"/>
    <property type="project" value="InterPro"/>
</dbReference>
<feature type="transmembrane region" description="Helical" evidence="7">
    <location>
        <begin position="742"/>
        <end position="767"/>
    </location>
</feature>
<evidence type="ECO:0000313" key="10">
    <source>
        <dbReference type="EMBL" id="SUO92752.1"/>
    </source>
</evidence>
<dbReference type="InterPro" id="IPR017871">
    <property type="entry name" value="ABC_transporter-like_CS"/>
</dbReference>
<dbReference type="InterPro" id="IPR047817">
    <property type="entry name" value="ABC2_TM_bact-type"/>
</dbReference>
<dbReference type="InterPro" id="IPR013525">
    <property type="entry name" value="ABC2_TM"/>
</dbReference>
<dbReference type="Pfam" id="PF12698">
    <property type="entry name" value="ABC2_membrane_3"/>
    <property type="match status" value="1"/>
</dbReference>
<dbReference type="GO" id="GO:0005524">
    <property type="term" value="F:ATP binding"/>
    <property type="evidence" value="ECO:0007669"/>
    <property type="project" value="UniProtKB-KW"/>
</dbReference>
<dbReference type="PROSITE" id="PS51012">
    <property type="entry name" value="ABC_TM2"/>
    <property type="match status" value="1"/>
</dbReference>
<dbReference type="PANTHER" id="PTHR43038:SF4">
    <property type="entry name" value="RIBOSOME-ASSOCIATED ATPASE"/>
    <property type="match status" value="1"/>
</dbReference>
<dbReference type="SMART" id="SM00382">
    <property type="entry name" value="AAA"/>
    <property type="match status" value="2"/>
</dbReference>
<dbReference type="InterPro" id="IPR047651">
    <property type="entry name" value="ABC2_perm_RbbA"/>
</dbReference>
<dbReference type="GO" id="GO:0016020">
    <property type="term" value="C:membrane"/>
    <property type="evidence" value="ECO:0007669"/>
    <property type="project" value="UniProtKB-SubCell"/>
</dbReference>
<organism evidence="10 11">
    <name type="scientific">Suttonella indologenes</name>
    <dbReference type="NCBI Taxonomy" id="13276"/>
    <lineage>
        <taxon>Bacteria</taxon>
        <taxon>Pseudomonadati</taxon>
        <taxon>Pseudomonadota</taxon>
        <taxon>Gammaproteobacteria</taxon>
        <taxon>Cardiobacteriales</taxon>
        <taxon>Cardiobacteriaceae</taxon>
        <taxon>Suttonella</taxon>
    </lineage>
</organism>
<feature type="transmembrane region" description="Helical" evidence="7">
    <location>
        <begin position="794"/>
        <end position="815"/>
    </location>
</feature>
<dbReference type="CDD" id="cd03230">
    <property type="entry name" value="ABC_DR_subfamily_A"/>
    <property type="match status" value="1"/>
</dbReference>
<evidence type="ECO:0000256" key="1">
    <source>
        <dbReference type="ARBA" id="ARBA00004141"/>
    </source>
</evidence>
<evidence type="ECO:0000256" key="5">
    <source>
        <dbReference type="ARBA" id="ARBA00022989"/>
    </source>
</evidence>
<protein>
    <submittedName>
        <fullName evidence="10">Uncharacterized ABC transporter ATP-binding protein YbhF</fullName>
    </submittedName>
</protein>
<dbReference type="Gene3D" id="3.40.1710.10">
    <property type="entry name" value="abc type-2 transporter like domain"/>
    <property type="match status" value="1"/>
</dbReference>
<evidence type="ECO:0000313" key="11">
    <source>
        <dbReference type="Proteomes" id="UP000254575"/>
    </source>
</evidence>
<dbReference type="SUPFAM" id="SSF52540">
    <property type="entry name" value="P-loop containing nucleoside triphosphate hydrolases"/>
    <property type="match status" value="2"/>
</dbReference>
<feature type="domain" description="ABC transporter" evidence="8">
    <location>
        <begin position="297"/>
        <end position="527"/>
    </location>
</feature>
<sequence>MAERIGIASAGEAAMTAPLAVDVRRVSHRYGKTTALESFSLSLPAGESIALVGPDGVGKSTLLALIAGVKILQSGSLHVFGQDIADRHARQALSRRIAFMPQGLGYNLYPTLSIDENIDFHARLFSIPAAEREARIERLLSATDLLRFRDRPAGKLSGGMKQKLSLCCALVHDPELLILDEPTTGVDPLSRRQFWQLIADLRRENPRMTVLVATAYIDEAEQFEQLIAMDEGKLLIHAPTAEVIEQYAGTAPPDDEDISHITPLERAYHHLLPEDKRGDVDLQIPPFQPEADAPPAMEAEGLSKRFGDFTAVDNVSFRIEKGEIFGFLGSNGCGKSTTMKMLTGLLEPSEGHAELLGEAIEAGSIEMRMRVGYMSQAFSLYEEMSVRKNLEMHATLYRLRGSAARKAVQDALSRYQLAEVADILPRHLSLGLRQRLQLAAACLHHPEVLILDEPTSGVDPAARDLFWQELGKLSREERITIFVSTHFMSEAARCDRISFMHRGRVLDMGTPRELCRRQDAANLEEAFIRYLEAAEEAPVAAEDRQDAEQRAPIAAAHTAPQSGFIAWLSLLWTFARRESKELLRDPVRLFFALFGPVLMMVSAAAAISFDVRAIDFAVWDQDQSAESRALLAHFRGSPYFCEQAPLSSAAAKEAALKSGRAALVIEIPSGFAKDMLRQSPTPVAFLISGSEPFLAENIKGMVLGIVQSYSAEKLQQSGYPLDFSPPLQVQARFAYNQDFKSIYAITPGVIMMALMLIPVMMTTLGVVREKEIGSISNLYTSPASVAQFLLGKQLPYIGAGLLSFLILVLLAVLLFDVPIHGSFFAMLLGAYLLIFAVTAFGLLVSSVLSSQVAAMAAAAILTMIPAMNFSGMLYPVSTITGGGRIMAAVFPAAHFQRISLGAFTKGQSFADFLPNYAALLAFALGCLSLAIMLLRKQEK</sequence>
<evidence type="ECO:0000256" key="7">
    <source>
        <dbReference type="SAM" id="Phobius"/>
    </source>
</evidence>
<comment type="subcellular location">
    <subcellularLocation>
        <location evidence="1">Membrane</location>
        <topology evidence="1">Multi-pass membrane protein</topology>
    </subcellularLocation>
</comment>
<evidence type="ECO:0000259" key="8">
    <source>
        <dbReference type="PROSITE" id="PS50893"/>
    </source>
</evidence>
<feature type="domain" description="ABC transporter" evidence="8">
    <location>
        <begin position="21"/>
        <end position="256"/>
    </location>
</feature>
<dbReference type="InterPro" id="IPR003593">
    <property type="entry name" value="AAA+_ATPase"/>
</dbReference>
<keyword evidence="5 7" id="KW-1133">Transmembrane helix</keyword>
<dbReference type="InterPro" id="IPR027417">
    <property type="entry name" value="P-loop_NTPase"/>
</dbReference>
<dbReference type="PROSITE" id="PS50893">
    <property type="entry name" value="ABC_TRANSPORTER_2"/>
    <property type="match status" value="2"/>
</dbReference>
<keyword evidence="4 10" id="KW-0067">ATP-binding</keyword>
<dbReference type="Proteomes" id="UP000254575">
    <property type="component" value="Unassembled WGS sequence"/>
</dbReference>
<dbReference type="InterPro" id="IPR003439">
    <property type="entry name" value="ABC_transporter-like_ATP-bd"/>
</dbReference>
<feature type="transmembrane region" description="Helical" evidence="7">
    <location>
        <begin position="821"/>
        <end position="845"/>
    </location>
</feature>
<dbReference type="Pfam" id="PF00005">
    <property type="entry name" value="ABC_tran"/>
    <property type="match status" value="2"/>
</dbReference>
<evidence type="ECO:0000256" key="4">
    <source>
        <dbReference type="ARBA" id="ARBA00022840"/>
    </source>
</evidence>
<accession>A0A380MLR7</accession>
<keyword evidence="2 7" id="KW-0812">Transmembrane</keyword>
<feature type="transmembrane region" description="Helical" evidence="7">
    <location>
        <begin position="916"/>
        <end position="934"/>
    </location>
</feature>
<evidence type="ECO:0000256" key="3">
    <source>
        <dbReference type="ARBA" id="ARBA00022741"/>
    </source>
</evidence>
<feature type="transmembrane region" description="Helical" evidence="7">
    <location>
        <begin position="852"/>
        <end position="874"/>
    </location>
</feature>
<feature type="transmembrane region" description="Helical" evidence="7">
    <location>
        <begin position="587"/>
        <end position="609"/>
    </location>
</feature>
<feature type="domain" description="ABC transmembrane type-2" evidence="9">
    <location>
        <begin position="703"/>
        <end position="937"/>
    </location>
</feature>
<dbReference type="PROSITE" id="PS00211">
    <property type="entry name" value="ABC_TRANSPORTER_1"/>
    <property type="match status" value="1"/>
</dbReference>
<keyword evidence="11" id="KW-1185">Reference proteome</keyword>
<dbReference type="PANTHER" id="PTHR43038">
    <property type="entry name" value="ATP-BINDING CASSETTE, SUB-FAMILY H, MEMBER 1"/>
    <property type="match status" value="1"/>
</dbReference>